<dbReference type="AlphaFoldDB" id="A0A9P7XSH5"/>
<evidence type="ECO:0000256" key="5">
    <source>
        <dbReference type="SAM" id="MobiDB-lite"/>
    </source>
</evidence>
<dbReference type="OrthoDB" id="448954at2759"/>
<dbReference type="GO" id="GO:0046872">
    <property type="term" value="F:metal ion binding"/>
    <property type="evidence" value="ECO:0007669"/>
    <property type="project" value="UniProtKB-KW"/>
</dbReference>
<dbReference type="InterPro" id="IPR038156">
    <property type="entry name" value="PCS_N_sf"/>
</dbReference>
<dbReference type="GO" id="GO:0010038">
    <property type="term" value="P:response to metal ion"/>
    <property type="evidence" value="ECO:0007669"/>
    <property type="project" value="InterPro"/>
</dbReference>
<evidence type="ECO:0000256" key="4">
    <source>
        <dbReference type="ARBA" id="ARBA00022723"/>
    </source>
</evidence>
<comment type="caution">
    <text evidence="8">The sequence shown here is derived from an EMBL/GenBank/DDBJ whole genome shotgun (WGS) entry which is preliminary data.</text>
</comment>
<evidence type="ECO:0000259" key="7">
    <source>
        <dbReference type="PROSITE" id="PS51443"/>
    </source>
</evidence>
<dbReference type="SUPFAM" id="SSF54001">
    <property type="entry name" value="Cysteine proteinases"/>
    <property type="match status" value="1"/>
</dbReference>
<evidence type="ECO:0000313" key="8">
    <source>
        <dbReference type="EMBL" id="KAG9066555.1"/>
    </source>
</evidence>
<dbReference type="Gene3D" id="1.10.510.10">
    <property type="entry name" value="Transferase(Phosphotransferase) domain 1"/>
    <property type="match status" value="1"/>
</dbReference>
<dbReference type="GO" id="GO:0004672">
    <property type="term" value="F:protein kinase activity"/>
    <property type="evidence" value="ECO:0007669"/>
    <property type="project" value="InterPro"/>
</dbReference>
<dbReference type="PANTHER" id="PTHR33447">
    <property type="entry name" value="GLUTATHIONE GAMMA-GLUTAMYLCYSTEINYLTRANSFERASE"/>
    <property type="match status" value="1"/>
</dbReference>
<dbReference type="GO" id="GO:0046938">
    <property type="term" value="P:phytochelatin biosynthetic process"/>
    <property type="evidence" value="ECO:0007669"/>
    <property type="project" value="InterPro"/>
</dbReference>
<dbReference type="InterPro" id="IPR001245">
    <property type="entry name" value="Ser-Thr/Tyr_kinase_cat_dom"/>
</dbReference>
<organism evidence="8 9">
    <name type="scientific">Linnemannia hyalina</name>
    <dbReference type="NCBI Taxonomy" id="64524"/>
    <lineage>
        <taxon>Eukaryota</taxon>
        <taxon>Fungi</taxon>
        <taxon>Fungi incertae sedis</taxon>
        <taxon>Mucoromycota</taxon>
        <taxon>Mortierellomycotina</taxon>
        <taxon>Mortierellomycetes</taxon>
        <taxon>Mortierellales</taxon>
        <taxon>Mortierellaceae</taxon>
        <taxon>Linnemannia</taxon>
    </lineage>
</organism>
<evidence type="ECO:0000313" key="9">
    <source>
        <dbReference type="Proteomes" id="UP000707451"/>
    </source>
</evidence>
<feature type="region of interest" description="Disordered" evidence="5">
    <location>
        <begin position="336"/>
        <end position="366"/>
    </location>
</feature>
<dbReference type="InterPro" id="IPR038765">
    <property type="entry name" value="Papain-like_cys_pep_sf"/>
</dbReference>
<dbReference type="PROSITE" id="PS51443">
    <property type="entry name" value="PCS"/>
    <property type="match status" value="1"/>
</dbReference>
<dbReference type="GO" id="GO:0005524">
    <property type="term" value="F:ATP binding"/>
    <property type="evidence" value="ECO:0007669"/>
    <property type="project" value="InterPro"/>
</dbReference>
<reference evidence="8" key="1">
    <citation type="submission" date="2021-06" db="EMBL/GenBank/DDBJ databases">
        <title>Genome Sequence of Mortierella hyaline Strain SCG-10, a Cold-Adapted, Nitrate-Reducing Fungus Isolated from Soil in Minnesota, USA.</title>
        <authorList>
            <person name="Aldossari N."/>
        </authorList>
    </citation>
    <scope>NUCLEOTIDE SEQUENCE</scope>
    <source>
        <strain evidence="8">SCG-10</strain>
    </source>
</reference>
<dbReference type="InterPro" id="IPR040409">
    <property type="entry name" value="PCS-like"/>
</dbReference>
<feature type="compositionally biased region" description="Low complexity" evidence="5">
    <location>
        <begin position="642"/>
        <end position="658"/>
    </location>
</feature>
<evidence type="ECO:0000259" key="6">
    <source>
        <dbReference type="PROSITE" id="PS50011"/>
    </source>
</evidence>
<keyword evidence="9" id="KW-1185">Reference proteome</keyword>
<sequence>MAPVLVKQDLLSNITPLRPSARNNDFTTLAKARLGTDTVLLQQAKHSNGCGLRRDMETWLYTLDSQLDNNQQPPQLVRVRGTLESNNCGGGRSVEGMTTGFVPGSVASAYASVERPVFVVDYYERGSLRDSLDRGDFLTTAAASQEDGPGSDSRLTGVKSCWKSKIAVLKEIATALHYIQCHLPGQQLGSLSSDTIFLDTDRHAYLSWHASRSHRRDYTLGRTQSWRLLPPTTLLQLKNTLNQEPVAEDISVEQDDMYTFGILVWEIATEERPFESIDTPVLVRPEDMAHRFSKAPPPRVLDLVRQCIQADKTKRPSWCAVLTSLDKLDPVTLEDGTDTAPSLDNSNLIQEPSTNDTTTTTTTTVSSPITTTTVTLTRDPCHPTALSDDKTKVVEMMESVLDSTFYRRDLPTHLYSFTSPRGKKLFQEMIAAGTGECFFRLCTSFNTQSDPAFCGVSSLSMVLNALEIDPRRQWRGVWRWYSDEQLDCCTSVDVMRQKGITFNQFSCLARCHAKVSAKRADRTTIEQFRQDLKLVCTSDQVHMVLSFSRAALGQTGSGHFSPVGGYHAGEDKVLVLDTARFKYPPFFATVQELWESLLPVDPETGESRGYFLVSATSRQKLDIQRKRLPSVIGIGNGDITSTASSSSVSLPSQTDPSSRSPSPFRELGMDGPVDNETTSADEHHDCDCDCKP</sequence>
<protein>
    <recommendedName>
        <fullName evidence="1">glutathione gamma-glutamylcysteinyltransferase</fullName>
        <ecNumber evidence="1">2.3.2.15</ecNumber>
    </recommendedName>
</protein>
<feature type="compositionally biased region" description="Basic and acidic residues" evidence="5">
    <location>
        <begin position="680"/>
        <end position="692"/>
    </location>
</feature>
<evidence type="ECO:0000256" key="2">
    <source>
        <dbReference type="ARBA" id="ARBA00022539"/>
    </source>
</evidence>
<dbReference type="SUPFAM" id="SSF56112">
    <property type="entry name" value="Protein kinase-like (PK-like)"/>
    <property type="match status" value="1"/>
</dbReference>
<dbReference type="EC" id="2.3.2.15" evidence="1"/>
<accession>A0A9P7XSH5</accession>
<dbReference type="InterPro" id="IPR000719">
    <property type="entry name" value="Prot_kinase_dom"/>
</dbReference>
<dbReference type="InterPro" id="IPR011009">
    <property type="entry name" value="Kinase-like_dom_sf"/>
</dbReference>
<dbReference type="EMBL" id="JAHRHY010000009">
    <property type="protein sequence ID" value="KAG9066555.1"/>
    <property type="molecule type" value="Genomic_DNA"/>
</dbReference>
<gene>
    <name evidence="8" type="ORF">KI688_012463</name>
</gene>
<dbReference type="Pfam" id="PF05023">
    <property type="entry name" value="Phytochelatin"/>
    <property type="match status" value="1"/>
</dbReference>
<feature type="compositionally biased region" description="Polar residues" evidence="5">
    <location>
        <begin position="339"/>
        <end position="352"/>
    </location>
</feature>
<proteinExistence type="predicted"/>
<feature type="compositionally biased region" description="Low complexity" evidence="5">
    <location>
        <begin position="353"/>
        <end position="366"/>
    </location>
</feature>
<feature type="domain" description="Peptidase C83" evidence="7">
    <location>
        <begin position="400"/>
        <end position="618"/>
    </location>
</feature>
<dbReference type="InterPro" id="IPR007719">
    <property type="entry name" value="PCS_N"/>
</dbReference>
<keyword evidence="4" id="KW-0479">Metal-binding</keyword>
<evidence type="ECO:0000256" key="3">
    <source>
        <dbReference type="ARBA" id="ARBA00022679"/>
    </source>
</evidence>
<dbReference type="GO" id="GO:0016756">
    <property type="term" value="F:glutathione gamma-glutamylcysteinyltransferase activity"/>
    <property type="evidence" value="ECO:0007669"/>
    <property type="project" value="UniProtKB-EC"/>
</dbReference>
<keyword evidence="3" id="KW-0808">Transferase</keyword>
<dbReference type="Proteomes" id="UP000707451">
    <property type="component" value="Unassembled WGS sequence"/>
</dbReference>
<feature type="domain" description="Protein kinase" evidence="6">
    <location>
        <begin position="1"/>
        <end position="332"/>
    </location>
</feature>
<feature type="region of interest" description="Disordered" evidence="5">
    <location>
        <begin position="642"/>
        <end position="692"/>
    </location>
</feature>
<dbReference type="PROSITE" id="PS50011">
    <property type="entry name" value="PROTEIN_KINASE_DOM"/>
    <property type="match status" value="1"/>
</dbReference>
<name>A0A9P7XSH5_9FUNG</name>
<dbReference type="Gene3D" id="3.90.70.30">
    <property type="entry name" value="Phytochelatin synthase, N-terminal domain"/>
    <property type="match status" value="1"/>
</dbReference>
<dbReference type="FunFam" id="3.90.70.30:FF:000001">
    <property type="entry name" value="Glutathione gamma-glutamylcysteinyltransferase 1"/>
    <property type="match status" value="1"/>
</dbReference>
<evidence type="ECO:0000256" key="1">
    <source>
        <dbReference type="ARBA" id="ARBA00012468"/>
    </source>
</evidence>
<dbReference type="Pfam" id="PF07714">
    <property type="entry name" value="PK_Tyr_Ser-Thr"/>
    <property type="match status" value="1"/>
</dbReference>
<keyword evidence="2" id="KW-0104">Cadmium</keyword>